<dbReference type="CDD" id="cd23683">
    <property type="entry name" value="IFT52_CTD"/>
    <property type="match status" value="1"/>
</dbReference>
<accession>A0A9J6CNT1</accession>
<dbReference type="GO" id="GO:0060271">
    <property type="term" value="P:cilium assembly"/>
    <property type="evidence" value="ECO:0007669"/>
    <property type="project" value="TreeGrafter"/>
</dbReference>
<keyword evidence="3" id="KW-1185">Reference proteome</keyword>
<dbReference type="OrthoDB" id="10259368at2759"/>
<dbReference type="GO" id="GO:0005814">
    <property type="term" value="C:centriole"/>
    <property type="evidence" value="ECO:0007669"/>
    <property type="project" value="TreeGrafter"/>
</dbReference>
<dbReference type="GO" id="GO:0030992">
    <property type="term" value="C:intraciliary transport particle B"/>
    <property type="evidence" value="ECO:0007669"/>
    <property type="project" value="TreeGrafter"/>
</dbReference>
<dbReference type="EMBL" id="JADBJN010000001">
    <property type="protein sequence ID" value="KAG5683608.1"/>
    <property type="molecule type" value="Genomic_DNA"/>
</dbReference>
<reference evidence="2" key="1">
    <citation type="submission" date="2021-03" db="EMBL/GenBank/DDBJ databases">
        <title>Chromosome level genome of the anhydrobiotic midge Polypedilum vanderplanki.</title>
        <authorList>
            <person name="Yoshida Y."/>
            <person name="Kikawada T."/>
            <person name="Gusev O."/>
        </authorList>
    </citation>
    <scope>NUCLEOTIDE SEQUENCE</scope>
    <source>
        <strain evidence="2">NIAS01</strain>
        <tissue evidence="2">Whole body or cell culture</tissue>
    </source>
</reference>
<dbReference type="GO" id="GO:0005929">
    <property type="term" value="C:cilium"/>
    <property type="evidence" value="ECO:0007669"/>
    <property type="project" value="TreeGrafter"/>
</dbReference>
<evidence type="ECO:0000313" key="2">
    <source>
        <dbReference type="EMBL" id="KAG5683608.1"/>
    </source>
</evidence>
<dbReference type="InterPro" id="IPR055460">
    <property type="entry name" value="IFT52_central"/>
</dbReference>
<protein>
    <recommendedName>
        <fullName evidence="1">IFT52 central domain-containing protein</fullName>
    </recommendedName>
</protein>
<dbReference type="PANTHER" id="PTHR12969">
    <property type="entry name" value="NGD5/OSM-6/IFT52"/>
    <property type="match status" value="1"/>
</dbReference>
<name>A0A9J6CNT1_POLVA</name>
<dbReference type="Gene3D" id="6.10.250.2800">
    <property type="match status" value="1"/>
</dbReference>
<evidence type="ECO:0000313" key="3">
    <source>
        <dbReference type="Proteomes" id="UP001107558"/>
    </source>
</evidence>
<gene>
    <name evidence="2" type="ORF">PVAND_012881</name>
</gene>
<dbReference type="Proteomes" id="UP001107558">
    <property type="component" value="Chromosome 1"/>
</dbReference>
<feature type="domain" description="IFT52 central" evidence="1">
    <location>
        <begin position="30"/>
        <end position="112"/>
    </location>
</feature>
<proteinExistence type="predicted"/>
<dbReference type="Pfam" id="PF23352">
    <property type="entry name" value="IFT52_central"/>
    <property type="match status" value="1"/>
</dbReference>
<comment type="caution">
    <text evidence="2">The sequence shown here is derived from an EMBL/GenBank/DDBJ whole genome shotgun (WGS) entry which is preliminary data.</text>
</comment>
<dbReference type="GO" id="GO:0042073">
    <property type="term" value="P:intraciliary transport"/>
    <property type="evidence" value="ECO:0007669"/>
    <property type="project" value="TreeGrafter"/>
</dbReference>
<dbReference type="AlphaFoldDB" id="A0A9J6CNT1"/>
<sequence>MVEKSISFKAKDFNDVEIHDFTTIPDVGWMSEQPKICLVESFDCDIPADFKKLFDMTLYSINNDRLHEVVEMYEKLFIEYEPLKIIKPQFELPLPPTQLAVFPPIFSDLPPPPVELFDLDEAFSSEKSQITQLTNKHCAQQSEKGSTGQRNVDQKELEYFIRECGRILGVSHDDHMPAKEILYSISVKIANYKKLDKE</sequence>
<dbReference type="PANTHER" id="PTHR12969:SF7">
    <property type="entry name" value="INTRAFLAGELLAR TRANSPORT PROTEIN 52 HOMOLOG"/>
    <property type="match status" value="1"/>
</dbReference>
<organism evidence="2 3">
    <name type="scientific">Polypedilum vanderplanki</name>
    <name type="common">Sleeping chironomid midge</name>
    <dbReference type="NCBI Taxonomy" id="319348"/>
    <lineage>
        <taxon>Eukaryota</taxon>
        <taxon>Metazoa</taxon>
        <taxon>Ecdysozoa</taxon>
        <taxon>Arthropoda</taxon>
        <taxon>Hexapoda</taxon>
        <taxon>Insecta</taxon>
        <taxon>Pterygota</taxon>
        <taxon>Neoptera</taxon>
        <taxon>Endopterygota</taxon>
        <taxon>Diptera</taxon>
        <taxon>Nematocera</taxon>
        <taxon>Chironomoidea</taxon>
        <taxon>Chironomidae</taxon>
        <taxon>Chironominae</taxon>
        <taxon>Polypedilum</taxon>
        <taxon>Polypedilum</taxon>
    </lineage>
</organism>
<evidence type="ECO:0000259" key="1">
    <source>
        <dbReference type="Pfam" id="PF23352"/>
    </source>
</evidence>
<dbReference type="InterPro" id="IPR039975">
    <property type="entry name" value="IFT52"/>
</dbReference>